<geneLocation type="plasmid" evidence="1">
    <name>pIHVA-EV0426-12</name>
</geneLocation>
<reference evidence="1" key="1">
    <citation type="submission" date="2020-07" db="EMBL/GenBank/DDBJ databases">
        <title>Transmission dynamics of a linear vanA-plasmid during the 2017-2019 nosocomial multiclonal outbreaks of vancomycin-resistant enterococci.</title>
        <authorList>
            <person name="Fujiya Y."/>
            <person name="Harada T."/>
            <person name="Sugawara Y."/>
            <person name="Akeda Y."/>
            <person name="Yasuda M."/>
            <person name="Masumi A."/>
            <person name="Haryashi J."/>
            <person name="Tanimura N."/>
            <person name="Tsujimoto Y."/>
            <person name="Shibata W."/>
            <person name="Yamaguchi T."/>
            <person name="Kawahara R."/>
            <person name="Nishi I."/>
            <person name="Hamada S."/>
            <person name="Tomono K."/>
            <person name="Kakeya H."/>
        </authorList>
    </citation>
    <scope>NUCLEOTIDE SEQUENCE</scope>
    <source>
        <strain evidence="1">EV0426-12</strain>
        <plasmid evidence="1">pIHVA-EV0426-12</plasmid>
    </source>
</reference>
<dbReference type="AlphaFoldDB" id="A0A6S6MHV7"/>
<protein>
    <submittedName>
        <fullName evidence="1">Mobile element protein</fullName>
    </submittedName>
</protein>
<dbReference type="EMBL" id="LC566215">
    <property type="protein sequence ID" value="BCH36141.1"/>
    <property type="molecule type" value="Genomic_DNA"/>
</dbReference>
<organism evidence="1">
    <name type="scientific">Enterococcus faecium</name>
    <name type="common">Streptococcus faecium</name>
    <dbReference type="NCBI Taxonomy" id="1352"/>
    <lineage>
        <taxon>Bacteria</taxon>
        <taxon>Bacillati</taxon>
        <taxon>Bacillota</taxon>
        <taxon>Bacilli</taxon>
        <taxon>Lactobacillales</taxon>
        <taxon>Enterococcaceae</taxon>
        <taxon>Enterococcus</taxon>
    </lineage>
</organism>
<accession>A0A6S6MHV7</accession>
<sequence>MEKHFIKSKLQKNHLNQYFHFEYMYLKWKVLISKIVKPVS</sequence>
<evidence type="ECO:0000313" key="1">
    <source>
        <dbReference type="EMBL" id="BCH36141.1"/>
    </source>
</evidence>
<name>A0A6S6MHV7_ENTFC</name>
<keyword evidence="1" id="KW-0614">Plasmid</keyword>
<proteinExistence type="predicted"/>